<protein>
    <recommendedName>
        <fullName evidence="1">Protein kinase domain-containing protein</fullName>
    </recommendedName>
</protein>
<dbReference type="HOGENOM" id="CLU_1817731_0_0_1"/>
<dbReference type="Pfam" id="PF00069">
    <property type="entry name" value="Pkinase"/>
    <property type="match status" value="1"/>
</dbReference>
<dbReference type="STRING" id="6669.E9GQ67"/>
<keyword evidence="3" id="KW-1185">Reference proteome</keyword>
<dbReference type="GO" id="GO:0005524">
    <property type="term" value="F:ATP binding"/>
    <property type="evidence" value="ECO:0007669"/>
    <property type="project" value="InterPro"/>
</dbReference>
<evidence type="ECO:0000313" key="3">
    <source>
        <dbReference type="Proteomes" id="UP000000305"/>
    </source>
</evidence>
<dbReference type="PhylomeDB" id="E9GQ67"/>
<dbReference type="Gene3D" id="1.10.510.10">
    <property type="entry name" value="Transferase(Phosphotransferase) domain 1"/>
    <property type="match status" value="1"/>
</dbReference>
<dbReference type="InParanoid" id="E9GQ67"/>
<organism evidence="2 3">
    <name type="scientific">Daphnia pulex</name>
    <name type="common">Water flea</name>
    <dbReference type="NCBI Taxonomy" id="6669"/>
    <lineage>
        <taxon>Eukaryota</taxon>
        <taxon>Metazoa</taxon>
        <taxon>Ecdysozoa</taxon>
        <taxon>Arthropoda</taxon>
        <taxon>Crustacea</taxon>
        <taxon>Branchiopoda</taxon>
        <taxon>Diplostraca</taxon>
        <taxon>Cladocera</taxon>
        <taxon>Anomopoda</taxon>
        <taxon>Daphniidae</taxon>
        <taxon>Daphnia</taxon>
    </lineage>
</organism>
<dbReference type="PANTHER" id="PTHR13954:SF6">
    <property type="entry name" value="NON-SPECIFIC SERINE_THREONINE PROTEIN KINASE"/>
    <property type="match status" value="1"/>
</dbReference>
<dbReference type="KEGG" id="dpx:DAPPUDRAFT_105300"/>
<proteinExistence type="predicted"/>
<feature type="domain" description="Protein kinase" evidence="1">
    <location>
        <begin position="1"/>
        <end position="135"/>
    </location>
</feature>
<dbReference type="OrthoDB" id="10503258at2759"/>
<accession>E9GQ67</accession>
<dbReference type="InterPro" id="IPR045133">
    <property type="entry name" value="IRE1/2-like"/>
</dbReference>
<gene>
    <name evidence="2" type="ORF">DAPPUDRAFT_105300</name>
</gene>
<reference evidence="2 3" key="1">
    <citation type="journal article" date="2011" name="Science">
        <title>The ecoresponsive genome of Daphnia pulex.</title>
        <authorList>
            <person name="Colbourne J.K."/>
            <person name="Pfrender M.E."/>
            <person name="Gilbert D."/>
            <person name="Thomas W.K."/>
            <person name="Tucker A."/>
            <person name="Oakley T.H."/>
            <person name="Tokishita S."/>
            <person name="Aerts A."/>
            <person name="Arnold G.J."/>
            <person name="Basu M.K."/>
            <person name="Bauer D.J."/>
            <person name="Caceres C.E."/>
            <person name="Carmel L."/>
            <person name="Casola C."/>
            <person name="Choi J.H."/>
            <person name="Detter J.C."/>
            <person name="Dong Q."/>
            <person name="Dusheyko S."/>
            <person name="Eads B.D."/>
            <person name="Frohlich T."/>
            <person name="Geiler-Samerotte K.A."/>
            <person name="Gerlach D."/>
            <person name="Hatcher P."/>
            <person name="Jogdeo S."/>
            <person name="Krijgsveld J."/>
            <person name="Kriventseva E.V."/>
            <person name="Kultz D."/>
            <person name="Laforsch C."/>
            <person name="Lindquist E."/>
            <person name="Lopez J."/>
            <person name="Manak J.R."/>
            <person name="Muller J."/>
            <person name="Pangilinan J."/>
            <person name="Patwardhan R.P."/>
            <person name="Pitluck S."/>
            <person name="Pritham E.J."/>
            <person name="Rechtsteiner A."/>
            <person name="Rho M."/>
            <person name="Rogozin I.B."/>
            <person name="Sakarya O."/>
            <person name="Salamov A."/>
            <person name="Schaack S."/>
            <person name="Shapiro H."/>
            <person name="Shiga Y."/>
            <person name="Skalitzky C."/>
            <person name="Smith Z."/>
            <person name="Souvorov A."/>
            <person name="Sung W."/>
            <person name="Tang Z."/>
            <person name="Tsuchiya D."/>
            <person name="Tu H."/>
            <person name="Vos H."/>
            <person name="Wang M."/>
            <person name="Wolf Y.I."/>
            <person name="Yamagata H."/>
            <person name="Yamada T."/>
            <person name="Ye Y."/>
            <person name="Shaw J.R."/>
            <person name="Andrews J."/>
            <person name="Crease T.J."/>
            <person name="Tang H."/>
            <person name="Lucas S.M."/>
            <person name="Robertson H.M."/>
            <person name="Bork P."/>
            <person name="Koonin E.V."/>
            <person name="Zdobnov E.M."/>
            <person name="Grigoriev I.V."/>
            <person name="Lynch M."/>
            <person name="Boore J.L."/>
        </authorList>
    </citation>
    <scope>NUCLEOTIDE SEQUENCE [LARGE SCALE GENOMIC DNA]</scope>
</reference>
<dbReference type="InterPro" id="IPR011009">
    <property type="entry name" value="Kinase-like_dom_sf"/>
</dbReference>
<dbReference type="InterPro" id="IPR000719">
    <property type="entry name" value="Prot_kinase_dom"/>
</dbReference>
<evidence type="ECO:0000313" key="2">
    <source>
        <dbReference type="EMBL" id="EFX78080.1"/>
    </source>
</evidence>
<dbReference type="PANTHER" id="PTHR13954">
    <property type="entry name" value="IRE1-RELATED"/>
    <property type="match status" value="1"/>
</dbReference>
<sequence>MNLKWSGFGLCEPVDESGSYDVTEIKGTLNYLAPEILKLKILKDNGQRNIPELQRATLKSDVFGEGLVFGYFLSHGKHPFGSEHSEIQSNIINQNPVNVEKIEPQYSQELILKMLADEPENRISSSDVVDYLEKLRNQTETM</sequence>
<evidence type="ECO:0000259" key="1">
    <source>
        <dbReference type="PROSITE" id="PS50011"/>
    </source>
</evidence>
<name>E9GQ67_DAPPU</name>
<dbReference type="GO" id="GO:0004521">
    <property type="term" value="F:RNA endonuclease activity"/>
    <property type="evidence" value="ECO:0007669"/>
    <property type="project" value="InterPro"/>
</dbReference>
<dbReference type="SUPFAM" id="SSF56112">
    <property type="entry name" value="Protein kinase-like (PK-like)"/>
    <property type="match status" value="1"/>
</dbReference>
<dbReference type="GO" id="GO:0004674">
    <property type="term" value="F:protein serine/threonine kinase activity"/>
    <property type="evidence" value="ECO:0007669"/>
    <property type="project" value="InterPro"/>
</dbReference>
<dbReference type="Proteomes" id="UP000000305">
    <property type="component" value="Unassembled WGS sequence"/>
</dbReference>
<dbReference type="AlphaFoldDB" id="E9GQ67"/>
<dbReference type="GO" id="GO:0030968">
    <property type="term" value="P:endoplasmic reticulum unfolded protein response"/>
    <property type="evidence" value="ECO:0007669"/>
    <property type="project" value="InterPro"/>
</dbReference>
<dbReference type="PROSITE" id="PS50011">
    <property type="entry name" value="PROTEIN_KINASE_DOM"/>
    <property type="match status" value="1"/>
</dbReference>
<dbReference type="EMBL" id="GL732558">
    <property type="protein sequence ID" value="EFX78080.1"/>
    <property type="molecule type" value="Genomic_DNA"/>
</dbReference>